<comment type="subcellular location">
    <subcellularLocation>
        <location evidence="8">Cell outer membrane</location>
    </subcellularLocation>
    <subcellularLocation>
        <location evidence="1">Membrane</location>
    </subcellularLocation>
</comment>
<dbReference type="Proteomes" id="UP001234916">
    <property type="component" value="Chromosome"/>
</dbReference>
<dbReference type="InterPro" id="IPR023707">
    <property type="entry name" value="OM_assembly_BamA"/>
</dbReference>
<keyword evidence="3 8" id="KW-0812">Transmembrane</keyword>
<dbReference type="EMBL" id="CP107246">
    <property type="protein sequence ID" value="WIM06211.1"/>
    <property type="molecule type" value="Genomic_DNA"/>
</dbReference>
<dbReference type="AlphaFoldDB" id="A0AA49J083"/>
<dbReference type="PANTHER" id="PTHR12815">
    <property type="entry name" value="SORTING AND ASSEMBLY MACHINERY SAMM50 PROTEIN FAMILY MEMBER"/>
    <property type="match status" value="1"/>
</dbReference>
<feature type="chain" id="PRO_5041497676" description="Outer membrane protein assembly factor BamA" evidence="8">
    <location>
        <begin position="21"/>
        <end position="759"/>
    </location>
</feature>
<keyword evidence="7 8" id="KW-0998">Cell outer membrane</keyword>
<dbReference type="InterPro" id="IPR034746">
    <property type="entry name" value="POTRA"/>
</dbReference>
<keyword evidence="5 8" id="KW-0677">Repeat</keyword>
<keyword evidence="2 8" id="KW-1134">Transmembrane beta strand</keyword>
<evidence type="ECO:0000256" key="1">
    <source>
        <dbReference type="ARBA" id="ARBA00004370"/>
    </source>
</evidence>
<dbReference type="NCBIfam" id="TIGR03303">
    <property type="entry name" value="OM_YaeT"/>
    <property type="match status" value="1"/>
</dbReference>
<keyword evidence="4 8" id="KW-0732">Signal</keyword>
<dbReference type="GO" id="GO:1990063">
    <property type="term" value="C:Bam protein complex"/>
    <property type="evidence" value="ECO:0007669"/>
    <property type="project" value="TreeGrafter"/>
</dbReference>
<protein>
    <recommendedName>
        <fullName evidence="8 9">Outer membrane protein assembly factor BamA</fullName>
    </recommendedName>
</protein>
<evidence type="ECO:0000256" key="2">
    <source>
        <dbReference type="ARBA" id="ARBA00022452"/>
    </source>
</evidence>
<evidence type="ECO:0000256" key="3">
    <source>
        <dbReference type="ARBA" id="ARBA00022692"/>
    </source>
</evidence>
<name>A0AA49J083_9PROT</name>
<dbReference type="InterPro" id="IPR000184">
    <property type="entry name" value="Bac_surfAg_D15"/>
</dbReference>
<dbReference type="Pfam" id="PF07244">
    <property type="entry name" value="POTRA"/>
    <property type="match status" value="5"/>
</dbReference>
<feature type="domain" description="POTRA" evidence="10">
    <location>
        <begin position="92"/>
        <end position="172"/>
    </location>
</feature>
<feature type="signal peptide" evidence="8">
    <location>
        <begin position="1"/>
        <end position="20"/>
    </location>
</feature>
<dbReference type="Pfam" id="PF01103">
    <property type="entry name" value="Omp85"/>
    <property type="match status" value="1"/>
</dbReference>
<dbReference type="KEGG" id="npv:OHM77_02635"/>
<dbReference type="GO" id="GO:0043165">
    <property type="term" value="P:Gram-negative-bacterium-type cell outer membrane assembly"/>
    <property type="evidence" value="ECO:0007669"/>
    <property type="project" value="UniProtKB-UniRule"/>
</dbReference>
<dbReference type="PROSITE" id="PS51779">
    <property type="entry name" value="POTRA"/>
    <property type="match status" value="5"/>
</dbReference>
<evidence type="ECO:0000256" key="7">
    <source>
        <dbReference type="ARBA" id="ARBA00023237"/>
    </source>
</evidence>
<keyword evidence="6 8" id="KW-0472">Membrane</keyword>
<feature type="domain" description="POTRA" evidence="10">
    <location>
        <begin position="347"/>
        <end position="421"/>
    </location>
</feature>
<organism evidence="11">
    <name type="scientific">Candidatus Nitricoxidivorans perseverans</name>
    <dbReference type="NCBI Taxonomy" id="2975601"/>
    <lineage>
        <taxon>Bacteria</taxon>
        <taxon>Pseudomonadati</taxon>
        <taxon>Pseudomonadota</taxon>
        <taxon>Betaproteobacteria</taxon>
        <taxon>Nitrosomonadales</taxon>
        <taxon>Sterolibacteriaceae</taxon>
        <taxon>Candidatus Nitricoxidivorans</taxon>
    </lineage>
</organism>
<feature type="domain" description="POTRA" evidence="10">
    <location>
        <begin position="24"/>
        <end position="91"/>
    </location>
</feature>
<comment type="function">
    <text evidence="8">Part of the outer membrane protein assembly complex, which is involved in assembly and insertion of beta-barrel proteins into the outer membrane.</text>
</comment>
<dbReference type="GO" id="GO:0051205">
    <property type="term" value="P:protein insertion into membrane"/>
    <property type="evidence" value="ECO:0007669"/>
    <property type="project" value="UniProtKB-UniRule"/>
</dbReference>
<dbReference type="InterPro" id="IPR039910">
    <property type="entry name" value="D15-like"/>
</dbReference>
<proteinExistence type="inferred from homology"/>
<evidence type="ECO:0000256" key="5">
    <source>
        <dbReference type="ARBA" id="ARBA00022737"/>
    </source>
</evidence>
<dbReference type="HAMAP" id="MF_01430">
    <property type="entry name" value="OM_assembly_BamA"/>
    <property type="match status" value="1"/>
</dbReference>
<evidence type="ECO:0000256" key="9">
    <source>
        <dbReference type="NCBIfam" id="TIGR03303"/>
    </source>
</evidence>
<dbReference type="PIRSF" id="PIRSF006076">
    <property type="entry name" value="OM_assembly_OMP85"/>
    <property type="match status" value="1"/>
</dbReference>
<gene>
    <name evidence="8 11" type="primary">bamA</name>
    <name evidence="11" type="ORF">OHM77_02635</name>
</gene>
<dbReference type="PANTHER" id="PTHR12815:SF23">
    <property type="entry name" value="OUTER MEMBRANE PROTEIN ASSEMBLY FACTOR BAMA"/>
    <property type="match status" value="1"/>
</dbReference>
<comment type="subunit">
    <text evidence="8">Part of the Bam complex.</text>
</comment>
<feature type="domain" description="POTRA" evidence="10">
    <location>
        <begin position="266"/>
        <end position="344"/>
    </location>
</feature>
<comment type="similarity">
    <text evidence="8">Belongs to the BamA family.</text>
</comment>
<evidence type="ECO:0000256" key="4">
    <source>
        <dbReference type="ARBA" id="ARBA00022729"/>
    </source>
</evidence>
<dbReference type="InterPro" id="IPR010827">
    <property type="entry name" value="BamA/TamA_POTRA"/>
</dbReference>
<dbReference type="Gene3D" id="3.10.20.310">
    <property type="entry name" value="membrane protein fhac"/>
    <property type="match status" value="5"/>
</dbReference>
<evidence type="ECO:0000256" key="6">
    <source>
        <dbReference type="ARBA" id="ARBA00023136"/>
    </source>
</evidence>
<reference evidence="11" key="1">
    <citation type="journal article" date="2023" name="Nat. Microbiol.">
        <title>Enrichment and characterization of a nitric oxide-reducing microbial community in a continuous bioreactor.</title>
        <authorList>
            <person name="Garrido-Amador P."/>
            <person name="Stortenbeker N."/>
            <person name="Wessels H.J.C.T."/>
            <person name="Speth D.R."/>
            <person name="Garcia-Heredia I."/>
            <person name="Kartal B."/>
        </authorList>
    </citation>
    <scope>NUCLEOTIDE SEQUENCE</scope>
    <source>
        <strain evidence="11">MAG1</strain>
    </source>
</reference>
<evidence type="ECO:0000313" key="11">
    <source>
        <dbReference type="EMBL" id="WIM06211.1"/>
    </source>
</evidence>
<accession>A0AA49J083</accession>
<evidence type="ECO:0000256" key="8">
    <source>
        <dbReference type="HAMAP-Rule" id="MF_01430"/>
    </source>
</evidence>
<feature type="domain" description="POTRA" evidence="10">
    <location>
        <begin position="175"/>
        <end position="263"/>
    </location>
</feature>
<dbReference type="FunFam" id="3.10.20.310:FF:000002">
    <property type="entry name" value="Outer membrane protein assembly factor BamA"/>
    <property type="match status" value="1"/>
</dbReference>
<evidence type="ECO:0000259" key="10">
    <source>
        <dbReference type="PROSITE" id="PS51779"/>
    </source>
</evidence>
<sequence precursor="true">MKKSLIAGLLATLFAAPALAFEPFTVKDIRVEGIQRTEAGTVFGYLPVKVGDTMTDDKAARAIKSLFATGFFKDVRLEIENGVLVVLVEERPAIAAVDFTGIKAFDKDQLKKGLREVGLAESRIFDRALVEKAEQELKRQYLSQGHYAVQVTTTVTPLERNRVGINFAVDEGEIAKIRQINIIGAAAFKEADLLDLFVLRTPGWLTWYTKNDQYSKQKLSGDLESLRSWYLDRGYLEFNVESTQVSISRDKQDIYITININEGEKYTVSSVKLAGELLLPEAELTKLVTIKPNEPFSREKLTETTKAISERLGNEGYAFANVNAAPELDKEKRLAAFTIYIDPGRRVYVRRIGVAGNTRTRDEVIRREMRQMEASWYDGEKINKSRSRVDRLGYFDEVTVETPAVAGTTDQVDLNVNVKERPTGSMMIGAGFSSTEKFVLSGSVQQQNLFGSGKHVGVSINTSKSNQVYSFSYTDPYHTIDGISRGFDVYKRDTDTDSLTVGTYGSSSMGAGVRYGLPISDDDSVNFGLSADATKLKLTTTSPQRYQDYVNEQGASNTTLLATAGWARDTLDSRIYPTTGNSHRIGGELALPGGKLRYYRATYQHQRFIPVGRKYTLALNGEIGIADGMGGKPLPFFKNFYAGGVSSVRGYEGNSLGPVDAATDERLGGSRRLIGSAEFLVPMPGMGLDKSMRVGLFLDAGQVWGIGEKLDLGDLRYATGVSAIWNSPMGPLKFSVATPLNKSSTDKVQRLQFQMGSTF</sequence>
<dbReference type="Gene3D" id="2.40.160.50">
    <property type="entry name" value="membrane protein fhac: a member of the omp85/tpsb transporter family"/>
    <property type="match status" value="1"/>
</dbReference>